<accession>A0A0C3DMI9</accession>
<dbReference type="Pfam" id="PF18759">
    <property type="entry name" value="Plavaka"/>
    <property type="match status" value="1"/>
</dbReference>
<proteinExistence type="predicted"/>
<reference evidence="1 2" key="1">
    <citation type="submission" date="2014-04" db="EMBL/GenBank/DDBJ databases">
        <authorList>
            <consortium name="DOE Joint Genome Institute"/>
            <person name="Kuo A."/>
            <person name="Kohler A."/>
            <person name="Nagy L.G."/>
            <person name="Floudas D."/>
            <person name="Copeland A."/>
            <person name="Barry K.W."/>
            <person name="Cichocki N."/>
            <person name="Veneault-Fourrey C."/>
            <person name="LaButti K."/>
            <person name="Lindquist E.A."/>
            <person name="Lipzen A."/>
            <person name="Lundell T."/>
            <person name="Morin E."/>
            <person name="Murat C."/>
            <person name="Sun H."/>
            <person name="Tunlid A."/>
            <person name="Henrissat B."/>
            <person name="Grigoriev I.V."/>
            <person name="Hibbett D.S."/>
            <person name="Martin F."/>
            <person name="Nordberg H.P."/>
            <person name="Cantor M.N."/>
            <person name="Hua S.X."/>
        </authorList>
    </citation>
    <scope>NUCLEOTIDE SEQUENCE [LARGE SCALE GENOMIC DNA]</scope>
    <source>
        <strain evidence="1 2">Foug A</strain>
    </source>
</reference>
<dbReference type="OrthoDB" id="3199698at2759"/>
<evidence type="ECO:0000313" key="2">
    <source>
        <dbReference type="Proteomes" id="UP000053989"/>
    </source>
</evidence>
<dbReference type="HOGENOM" id="CLU_103601_1_0_1"/>
<dbReference type="Proteomes" id="UP000053989">
    <property type="component" value="Unassembled WGS sequence"/>
</dbReference>
<sequence>EFESDAEFHAFCCHVLHTCLSIAFEPMKSSMSKPEVTLCADGHYQRAIYGLGPYIGDYPEQALLTCIVQGWCPKCTAHRKKLDRKDDVCPCHHTHTKVLLDTFSSKVLWKEYGIFDDILVTNIHELIAPDILHQIIKGTFKDHIVSWVESYIE</sequence>
<keyword evidence="2" id="KW-1185">Reference proteome</keyword>
<evidence type="ECO:0000313" key="1">
    <source>
        <dbReference type="EMBL" id="KIM57459.1"/>
    </source>
</evidence>
<dbReference type="STRING" id="1036808.A0A0C3DMI9"/>
<reference evidence="2" key="2">
    <citation type="submission" date="2015-01" db="EMBL/GenBank/DDBJ databases">
        <title>Evolutionary Origins and Diversification of the Mycorrhizal Mutualists.</title>
        <authorList>
            <consortium name="DOE Joint Genome Institute"/>
            <consortium name="Mycorrhizal Genomics Consortium"/>
            <person name="Kohler A."/>
            <person name="Kuo A."/>
            <person name="Nagy L.G."/>
            <person name="Floudas D."/>
            <person name="Copeland A."/>
            <person name="Barry K.W."/>
            <person name="Cichocki N."/>
            <person name="Veneault-Fourrey C."/>
            <person name="LaButti K."/>
            <person name="Lindquist E.A."/>
            <person name="Lipzen A."/>
            <person name="Lundell T."/>
            <person name="Morin E."/>
            <person name="Murat C."/>
            <person name="Riley R."/>
            <person name="Ohm R."/>
            <person name="Sun H."/>
            <person name="Tunlid A."/>
            <person name="Henrissat B."/>
            <person name="Grigoriev I.V."/>
            <person name="Hibbett D.S."/>
            <person name="Martin F."/>
        </authorList>
    </citation>
    <scope>NUCLEOTIDE SEQUENCE [LARGE SCALE GENOMIC DNA]</scope>
    <source>
        <strain evidence="2">Foug A</strain>
    </source>
</reference>
<name>A0A0C3DMI9_9AGAM</name>
<gene>
    <name evidence="1" type="ORF">SCLCIDRAFT_130430</name>
</gene>
<protein>
    <submittedName>
        <fullName evidence="1">Uncharacterized protein</fullName>
    </submittedName>
</protein>
<feature type="non-terminal residue" evidence="1">
    <location>
        <position position="1"/>
    </location>
</feature>
<dbReference type="InParanoid" id="A0A0C3DMI9"/>
<dbReference type="InterPro" id="IPR041078">
    <property type="entry name" value="Plavaka"/>
</dbReference>
<organism evidence="1 2">
    <name type="scientific">Scleroderma citrinum Foug A</name>
    <dbReference type="NCBI Taxonomy" id="1036808"/>
    <lineage>
        <taxon>Eukaryota</taxon>
        <taxon>Fungi</taxon>
        <taxon>Dikarya</taxon>
        <taxon>Basidiomycota</taxon>
        <taxon>Agaricomycotina</taxon>
        <taxon>Agaricomycetes</taxon>
        <taxon>Agaricomycetidae</taxon>
        <taxon>Boletales</taxon>
        <taxon>Sclerodermatineae</taxon>
        <taxon>Sclerodermataceae</taxon>
        <taxon>Scleroderma</taxon>
    </lineage>
</organism>
<dbReference type="AlphaFoldDB" id="A0A0C3DMI9"/>
<dbReference type="EMBL" id="KN822100">
    <property type="protein sequence ID" value="KIM57459.1"/>
    <property type="molecule type" value="Genomic_DNA"/>
</dbReference>